<feature type="compositionally biased region" description="Polar residues" evidence="3">
    <location>
        <begin position="211"/>
        <end position="226"/>
    </location>
</feature>
<accession>G1Q4U3</accession>
<feature type="region of interest" description="Disordered" evidence="3">
    <location>
        <begin position="368"/>
        <end position="422"/>
    </location>
</feature>
<dbReference type="InterPro" id="IPR019381">
    <property type="entry name" value="PACS1/2_C"/>
</dbReference>
<feature type="region of interest" description="Disordered" evidence="3">
    <location>
        <begin position="274"/>
        <end position="293"/>
    </location>
</feature>
<dbReference type="eggNOG" id="KOG3709">
    <property type="taxonomic scope" value="Eukaryota"/>
</dbReference>
<keyword evidence="2" id="KW-0597">Phosphoprotein</keyword>
<feature type="region of interest" description="Disordered" evidence="3">
    <location>
        <begin position="688"/>
        <end position="709"/>
    </location>
</feature>
<reference evidence="6" key="3">
    <citation type="submission" date="2025-09" db="UniProtKB">
        <authorList>
            <consortium name="Ensembl"/>
        </authorList>
    </citation>
    <scope>IDENTIFICATION</scope>
</reference>
<proteinExistence type="inferred from homology"/>
<evidence type="ECO:0008006" key="8">
    <source>
        <dbReference type="Google" id="ProtNLM"/>
    </source>
</evidence>
<feature type="domain" description="Phosphofurin acidic cluster sorting protein 1/2 C-terminal" evidence="4">
    <location>
        <begin position="453"/>
        <end position="854"/>
    </location>
</feature>
<evidence type="ECO:0000259" key="4">
    <source>
        <dbReference type="Pfam" id="PF10254"/>
    </source>
</evidence>
<name>G1Q4U3_MYOLU</name>
<evidence type="ECO:0000313" key="7">
    <source>
        <dbReference type="Proteomes" id="UP000001074"/>
    </source>
</evidence>
<evidence type="ECO:0000256" key="1">
    <source>
        <dbReference type="ARBA" id="ARBA00008590"/>
    </source>
</evidence>
<evidence type="ECO:0000259" key="5">
    <source>
        <dbReference type="Pfam" id="PF25332"/>
    </source>
</evidence>
<dbReference type="GeneTree" id="ENSGT00950000183209"/>
<feature type="domain" description="Phosphofurin acidic cluster sorting protein 1/2 N-terminal C2" evidence="5">
    <location>
        <begin position="3"/>
        <end position="159"/>
    </location>
</feature>
<sequence>QNLFATWEVDCSSASCVPRVCSLTLNKLVIFKKLPKDLNSVVISVKMRDSKGILRSQEIVLPRSEPVQTDLALTFSLQYSHFLKGEGNKLLIMLEQRKCSKNRTVLGYKTLATGAIHMADVMQRNPKCGQMLSLCSSVKESSTTVAEIWISSLCSQPIEHEDSAVQVSPKAKSAGNYEGQDESSFTELPASCRGKHRQDLHKDDLEKGKPKQQQRSIRGNLKQRTLTRQQNYHQKVLLWLHTVQVSEEVLDPKQDHGEHVPEVEEDLNLLYDMLQNPSDSGPDTEDDDSVLSTPTPKLRPYFEGLSSGPDMQSQENNFDKGNLIKAVASMLMAQVSEKVVSSEQALVRHVPKVEKALDHRYDIVVSSSDSSLDMEDDISVPSTPKPKLRRYFDSMSSDSGSDSMAHRIRSPGRSKRKQAGHRGCNTALNEWVNRLDNESPDPQSQRQIPRKPVCDQLSNILISQDKMPENIILVNTSNWQGQLLSDILQGHTLPVVCTCSTDDIQEAFSIIVSQMQRYCNCNSQALTPVKMAVAGAQPYFSAVLRVFVEQLSQQPPQWLDYMRFLVIPLGSHPLASYLGSMDSRYNNFFQDLYWRDMFNNLESQNTLQDTQGVVSRISEYFAGANCVYLLPIAEAMLMSKQQRPSEKSSQLIPFVGAVEVGRVEPSAAMSGDSDDVVPSCSSELLSPTWKASPNTLSPPSMSGGLSSTSQSVHAGMMELQVDYWTAAQPIDTKRVAEKKDLPTVKNTLKCFFQSVEVSRLPCSGEATATPAMSMTVVTKEKKKKAPKKTKDEDVESKSQCIQGIGRLVCKAKHQQSMLPVVIDGVEWDDVTFFQLAAQWSSHVKHFPICIFGHNNST</sequence>
<keyword evidence="7" id="KW-1185">Reference proteome</keyword>
<protein>
    <recommendedName>
        <fullName evidence="8">Phosphofurin acidic cluster sorting protein 2</fullName>
    </recommendedName>
</protein>
<dbReference type="InterPro" id="IPR057541">
    <property type="entry name" value="PACS1/2_N"/>
</dbReference>
<dbReference type="HOGENOM" id="CLU_013074_0_0_1"/>
<evidence type="ECO:0000313" key="6">
    <source>
        <dbReference type="Ensembl" id="ENSMLUP00000018726.1"/>
    </source>
</evidence>
<feature type="compositionally biased region" description="Low complexity" evidence="3">
    <location>
        <begin position="393"/>
        <end position="403"/>
    </location>
</feature>
<feature type="compositionally biased region" description="Low complexity" evidence="3">
    <location>
        <begin position="695"/>
        <end position="709"/>
    </location>
</feature>
<evidence type="ECO:0000256" key="2">
    <source>
        <dbReference type="ARBA" id="ARBA00022553"/>
    </source>
</evidence>
<dbReference type="Pfam" id="PF25332">
    <property type="entry name" value="C2_PACS_N"/>
    <property type="match status" value="1"/>
</dbReference>
<dbReference type="GO" id="GO:0044325">
    <property type="term" value="F:transmembrane transporter binding"/>
    <property type="evidence" value="ECO:0007669"/>
    <property type="project" value="TreeGrafter"/>
</dbReference>
<dbReference type="AlphaFoldDB" id="G1Q4U3"/>
<reference evidence="6 7" key="1">
    <citation type="journal article" date="2011" name="Nature">
        <title>A high-resolution map of human evolutionary constraint using 29 mammals.</title>
        <authorList>
            <person name="Lindblad-Toh K."/>
            <person name="Garber M."/>
            <person name="Zuk O."/>
            <person name="Lin M.F."/>
            <person name="Parker B.J."/>
            <person name="Washietl S."/>
            <person name="Kheradpour P."/>
            <person name="Ernst J."/>
            <person name="Jordan G."/>
            <person name="Mauceli E."/>
            <person name="Ward L.D."/>
            <person name="Lowe C.B."/>
            <person name="Holloway A.K."/>
            <person name="Clamp M."/>
            <person name="Gnerre S."/>
            <person name="Alfoldi J."/>
            <person name="Beal K."/>
            <person name="Chang J."/>
            <person name="Clawson H."/>
            <person name="Cuff J."/>
            <person name="Di Palma F."/>
            <person name="Fitzgerald S."/>
            <person name="Flicek P."/>
            <person name="Guttman M."/>
            <person name="Hubisz M.J."/>
            <person name="Jaffe D.B."/>
            <person name="Jungreis I."/>
            <person name="Kent W.J."/>
            <person name="Kostka D."/>
            <person name="Lara M."/>
            <person name="Martins A.L."/>
            <person name="Massingham T."/>
            <person name="Moltke I."/>
            <person name="Raney B.J."/>
            <person name="Rasmussen M.D."/>
            <person name="Robinson J."/>
            <person name="Stark A."/>
            <person name="Vilella A.J."/>
            <person name="Wen J."/>
            <person name="Xie X."/>
            <person name="Zody M.C."/>
            <person name="Baldwin J."/>
            <person name="Bloom T."/>
            <person name="Chin C.W."/>
            <person name="Heiman D."/>
            <person name="Nicol R."/>
            <person name="Nusbaum C."/>
            <person name="Young S."/>
            <person name="Wilkinson J."/>
            <person name="Worley K.C."/>
            <person name="Kovar C.L."/>
            <person name="Muzny D.M."/>
            <person name="Gibbs R.A."/>
            <person name="Cree A."/>
            <person name="Dihn H.H."/>
            <person name="Fowler G."/>
            <person name="Jhangiani S."/>
            <person name="Joshi V."/>
            <person name="Lee S."/>
            <person name="Lewis L.R."/>
            <person name="Nazareth L.V."/>
            <person name="Okwuonu G."/>
            <person name="Santibanez J."/>
            <person name="Warren W.C."/>
            <person name="Mardis E.R."/>
            <person name="Weinstock G.M."/>
            <person name="Wilson R.K."/>
            <person name="Delehaunty K."/>
            <person name="Dooling D."/>
            <person name="Fronik C."/>
            <person name="Fulton L."/>
            <person name="Fulton B."/>
            <person name="Graves T."/>
            <person name="Minx P."/>
            <person name="Sodergren E."/>
            <person name="Birney E."/>
            <person name="Margulies E.H."/>
            <person name="Herrero J."/>
            <person name="Green E.D."/>
            <person name="Haussler D."/>
            <person name="Siepel A."/>
            <person name="Goldman N."/>
            <person name="Pollard K.S."/>
            <person name="Pedersen J.S."/>
            <person name="Lander E.S."/>
            <person name="Kellis M."/>
        </authorList>
    </citation>
    <scope>NUCLEOTIDE SEQUENCE [LARGE SCALE GENOMIC DNA]</scope>
</reference>
<dbReference type="EMBL" id="AAPE02009985">
    <property type="status" value="NOT_ANNOTATED_CDS"/>
    <property type="molecule type" value="Genomic_DNA"/>
</dbReference>
<feature type="compositionally biased region" description="Basic residues" evidence="3">
    <location>
        <begin position="406"/>
        <end position="420"/>
    </location>
</feature>
<dbReference type="PANTHER" id="PTHR13280">
    <property type="entry name" value="PHOSPHOFURIN ACIDIC CLUSTER SORTING PROTEIN"/>
    <property type="match status" value="1"/>
</dbReference>
<feature type="compositionally biased region" description="Basic and acidic residues" evidence="3">
    <location>
        <begin position="200"/>
        <end position="209"/>
    </location>
</feature>
<reference evidence="6" key="2">
    <citation type="submission" date="2025-08" db="UniProtKB">
        <authorList>
            <consortium name="Ensembl"/>
        </authorList>
    </citation>
    <scope>IDENTIFICATION</scope>
</reference>
<dbReference type="Ensembl" id="ENSMLUT00000024138.1">
    <property type="protein sequence ID" value="ENSMLUP00000018726.1"/>
    <property type="gene ID" value="ENSMLUG00000030582.1"/>
</dbReference>
<dbReference type="Pfam" id="PF10254">
    <property type="entry name" value="Pacs-1"/>
    <property type="match status" value="1"/>
</dbReference>
<dbReference type="GO" id="GO:0072659">
    <property type="term" value="P:protein localization to plasma membrane"/>
    <property type="evidence" value="ECO:0007669"/>
    <property type="project" value="TreeGrafter"/>
</dbReference>
<dbReference type="InParanoid" id="G1Q4U3"/>
<organism evidence="6 7">
    <name type="scientific">Myotis lucifugus</name>
    <name type="common">Little brown bat</name>
    <dbReference type="NCBI Taxonomy" id="59463"/>
    <lineage>
        <taxon>Eukaryota</taxon>
        <taxon>Metazoa</taxon>
        <taxon>Chordata</taxon>
        <taxon>Craniata</taxon>
        <taxon>Vertebrata</taxon>
        <taxon>Euteleostomi</taxon>
        <taxon>Mammalia</taxon>
        <taxon>Eutheria</taxon>
        <taxon>Laurasiatheria</taxon>
        <taxon>Chiroptera</taxon>
        <taxon>Yangochiroptera</taxon>
        <taxon>Vespertilionidae</taxon>
        <taxon>Myotis</taxon>
    </lineage>
</organism>
<evidence type="ECO:0000256" key="3">
    <source>
        <dbReference type="SAM" id="MobiDB-lite"/>
    </source>
</evidence>
<comment type="similarity">
    <text evidence="1">Belongs to the PACS family.</text>
</comment>
<feature type="region of interest" description="Disordered" evidence="3">
    <location>
        <begin position="162"/>
        <end position="226"/>
    </location>
</feature>
<dbReference type="PANTHER" id="PTHR13280:SF15">
    <property type="entry name" value="PHOSPHOFURIN ACIDIC CLUSTER SORTING PROTEIN 2"/>
    <property type="match status" value="1"/>
</dbReference>
<dbReference type="Proteomes" id="UP000001074">
    <property type="component" value="Unassembled WGS sequence"/>
</dbReference>